<dbReference type="InterPro" id="IPR000210">
    <property type="entry name" value="BTB/POZ_dom"/>
</dbReference>
<reference evidence="2" key="1">
    <citation type="submission" date="2013-07" db="EMBL/GenBank/DDBJ databases">
        <title>The Genome Sequence of Cryptococcus dejecticola CBS10117.</title>
        <authorList>
            <consortium name="The Broad Institute Genome Sequencing Platform"/>
            <person name="Cuomo C."/>
            <person name="Litvintseva A."/>
            <person name="Chen Y."/>
            <person name="Heitman J."/>
            <person name="Sun S."/>
            <person name="Springer D."/>
            <person name="Dromer F."/>
            <person name="Young S.K."/>
            <person name="Zeng Q."/>
            <person name="Gargeya S."/>
            <person name="Fitzgerald M."/>
            <person name="Abouelleil A."/>
            <person name="Alvarado L."/>
            <person name="Berlin A.M."/>
            <person name="Chapman S.B."/>
            <person name="Dewar J."/>
            <person name="Goldberg J."/>
            <person name="Griggs A."/>
            <person name="Gujja S."/>
            <person name="Hansen M."/>
            <person name="Howarth C."/>
            <person name="Imamovic A."/>
            <person name="Larimer J."/>
            <person name="McCowan C."/>
            <person name="Murphy C."/>
            <person name="Pearson M."/>
            <person name="Priest M."/>
            <person name="Roberts A."/>
            <person name="Saif S."/>
            <person name="Shea T."/>
            <person name="Sykes S."/>
            <person name="Wortman J."/>
            <person name="Nusbaum C."/>
            <person name="Birren B."/>
        </authorList>
    </citation>
    <scope>NUCLEOTIDE SEQUENCE [LARGE SCALE GENOMIC DNA]</scope>
    <source>
        <strain evidence="2">CBS 10117</strain>
    </source>
</reference>
<protein>
    <recommendedName>
        <fullName evidence="1">BTB domain-containing protein</fullName>
    </recommendedName>
</protein>
<dbReference type="VEuPathDB" id="FungiDB:I303_01569"/>
<dbReference type="Gene3D" id="3.30.710.10">
    <property type="entry name" value="Potassium Channel Kv1.1, Chain A"/>
    <property type="match status" value="1"/>
</dbReference>
<evidence type="ECO:0000313" key="3">
    <source>
        <dbReference type="EMBL" id="WWC59729.1"/>
    </source>
</evidence>
<accession>A0A1A6ABD3</accession>
<dbReference type="Proteomes" id="UP000078595">
    <property type="component" value="Chromosome 2"/>
</dbReference>
<dbReference type="AlphaFoldDB" id="A0A1A6ABD3"/>
<evidence type="ECO:0000313" key="2">
    <source>
        <dbReference type="EMBL" id="OBR87367.1"/>
    </source>
</evidence>
<dbReference type="EMBL" id="KI894028">
    <property type="protein sequence ID" value="OBR87367.1"/>
    <property type="molecule type" value="Genomic_DNA"/>
</dbReference>
<dbReference type="Pfam" id="PF00651">
    <property type="entry name" value="BTB"/>
    <property type="match status" value="1"/>
</dbReference>
<feature type="domain" description="BTB" evidence="1">
    <location>
        <begin position="17"/>
        <end position="100"/>
    </location>
</feature>
<keyword evidence="4" id="KW-1185">Reference proteome</keyword>
<gene>
    <name evidence="2" type="ORF">I303_01569</name>
    <name evidence="3" type="ORF">I303_102291</name>
</gene>
<dbReference type="SUPFAM" id="SSF54695">
    <property type="entry name" value="POZ domain"/>
    <property type="match status" value="1"/>
</dbReference>
<dbReference type="STRING" id="1296121.A0A1A6ABD3"/>
<proteinExistence type="predicted"/>
<sequence length="207" mass="23516">MSPEIPNTSTSETYNSEEADLTLISTDDVRFKVHSYEMKSHSSVLKDMLDALDNHSNPIPMELKSDDLKIFLDYMISPTPPLLNSWSKVTDILELADKWGSFLVHERISHRLAHLTTRFPWEVFCFASHEGNEDLARKAIGDMGFDESRCKISIANLRATDISGPTVDYLVGLINQLKDHTSTSNRSRYTVYTVDWEAVAKAFRPCE</sequence>
<dbReference type="EMBL" id="CP144531">
    <property type="protein sequence ID" value="WWC59729.1"/>
    <property type="molecule type" value="Genomic_DNA"/>
</dbReference>
<reference evidence="3" key="2">
    <citation type="submission" date="2013-07" db="EMBL/GenBank/DDBJ databases">
        <authorList>
            <consortium name="The Broad Institute Genome Sequencing Platform"/>
            <person name="Cuomo C."/>
            <person name="Litvintseva A."/>
            <person name="Chen Y."/>
            <person name="Heitman J."/>
            <person name="Sun S."/>
            <person name="Springer D."/>
            <person name="Dromer F."/>
            <person name="Young S.K."/>
            <person name="Zeng Q."/>
            <person name="Gargeya S."/>
            <person name="Fitzgerald M."/>
            <person name="Abouelleil A."/>
            <person name="Alvarado L."/>
            <person name="Berlin A.M."/>
            <person name="Chapman S.B."/>
            <person name="Dewar J."/>
            <person name="Goldberg J."/>
            <person name="Griggs A."/>
            <person name="Gujja S."/>
            <person name="Hansen M."/>
            <person name="Howarth C."/>
            <person name="Imamovic A."/>
            <person name="Larimer J."/>
            <person name="McCowan C."/>
            <person name="Murphy C."/>
            <person name="Pearson M."/>
            <person name="Priest M."/>
            <person name="Roberts A."/>
            <person name="Saif S."/>
            <person name="Shea T."/>
            <person name="Sykes S."/>
            <person name="Wortman J."/>
            <person name="Nusbaum C."/>
            <person name="Birren B."/>
        </authorList>
    </citation>
    <scope>NUCLEOTIDE SEQUENCE</scope>
    <source>
        <strain evidence="3">CBS 10117</strain>
    </source>
</reference>
<dbReference type="GeneID" id="28965268"/>
<dbReference type="RefSeq" id="XP_018265209.1">
    <property type="nucleotide sequence ID" value="XM_018404928.1"/>
</dbReference>
<reference evidence="3" key="3">
    <citation type="submission" date="2024-02" db="EMBL/GenBank/DDBJ databases">
        <title>Comparative genomics of Cryptococcus and Kwoniella reveals pathogenesis evolution and contrasting modes of karyotype evolution via chromosome fusion or intercentromeric recombination.</title>
        <authorList>
            <person name="Coelho M.A."/>
            <person name="David-Palma M."/>
            <person name="Shea T."/>
            <person name="Bowers K."/>
            <person name="McGinley-Smith S."/>
            <person name="Mohammad A.W."/>
            <person name="Gnirke A."/>
            <person name="Yurkov A.M."/>
            <person name="Nowrousian M."/>
            <person name="Sun S."/>
            <person name="Cuomo C.A."/>
            <person name="Heitman J."/>
        </authorList>
    </citation>
    <scope>NUCLEOTIDE SEQUENCE</scope>
    <source>
        <strain evidence="3">CBS 10117</strain>
    </source>
</reference>
<evidence type="ECO:0000313" key="4">
    <source>
        <dbReference type="Proteomes" id="UP000078595"/>
    </source>
</evidence>
<dbReference type="KEGG" id="kdj:28965268"/>
<evidence type="ECO:0000259" key="1">
    <source>
        <dbReference type="Pfam" id="PF00651"/>
    </source>
</evidence>
<name>A0A1A6ABD3_9TREE</name>
<dbReference type="OrthoDB" id="2561691at2759"/>
<dbReference type="InterPro" id="IPR011333">
    <property type="entry name" value="SKP1/BTB/POZ_sf"/>
</dbReference>
<organism evidence="2">
    <name type="scientific">Kwoniella dejecticola CBS 10117</name>
    <dbReference type="NCBI Taxonomy" id="1296121"/>
    <lineage>
        <taxon>Eukaryota</taxon>
        <taxon>Fungi</taxon>
        <taxon>Dikarya</taxon>
        <taxon>Basidiomycota</taxon>
        <taxon>Agaricomycotina</taxon>
        <taxon>Tremellomycetes</taxon>
        <taxon>Tremellales</taxon>
        <taxon>Cryptococcaceae</taxon>
        <taxon>Kwoniella</taxon>
    </lineage>
</organism>